<reference evidence="11" key="1">
    <citation type="journal article" date="2023" name="Front. Microbiol.">
        <title>Genome analysis of Candidatus Aschnera chinzeii, the bacterial endosymbiont of the blood-sucking bat fly Penicillidia jenynsii (Insecta: Diptera: Nycteribiidae).</title>
        <authorList>
            <person name="Koga R."/>
            <person name="Moriyama M."/>
            <person name="Nozaki T."/>
            <person name="Fukatsu T."/>
        </authorList>
    </citation>
    <scope>NUCLEOTIDE SEQUENCE</scope>
    <source>
        <strain evidence="11">Kw-01</strain>
    </source>
</reference>
<dbReference type="GO" id="GO:0005737">
    <property type="term" value="C:cytoplasm"/>
    <property type="evidence" value="ECO:0007669"/>
    <property type="project" value="UniProtKB-SubCell"/>
</dbReference>
<organism evidence="11">
    <name type="scientific">Candidatus Aschnera chinzeii</name>
    <dbReference type="NCBI Taxonomy" id="1485666"/>
    <lineage>
        <taxon>Bacteria</taxon>
        <taxon>Pseudomonadati</taxon>
        <taxon>Pseudomonadota</taxon>
        <taxon>Gammaproteobacteria</taxon>
        <taxon>Enterobacterales</taxon>
        <taxon>Enterobacteriaceae</taxon>
        <taxon>Candidatus Aschnera</taxon>
    </lineage>
</organism>
<keyword evidence="5 9" id="KW-0645">Protease</keyword>
<comment type="catalytic activity">
    <reaction evidence="1 9">
        <text>Release of an N-terminal amino acid, Xaa-|-Yaa-, in which Xaa is preferably Leu, but may be other amino acids including Pro although not Arg or Lys, and Yaa may be Pro. Amino acid amides and methyl esters are also readily hydrolyzed, but rates on arylamides are exceedingly low.</text>
        <dbReference type="EC" id="3.4.11.1"/>
    </reaction>
</comment>
<comment type="cofactor">
    <cofactor evidence="9">
        <name>Mn(2+)</name>
        <dbReference type="ChEBI" id="CHEBI:29035"/>
    </cofactor>
    <text evidence="9">Binds 2 manganese ions per subunit.</text>
</comment>
<evidence type="ECO:0000256" key="8">
    <source>
        <dbReference type="ARBA" id="ARBA00023211"/>
    </source>
</evidence>
<evidence type="ECO:0000256" key="2">
    <source>
        <dbReference type="ARBA" id="ARBA00000967"/>
    </source>
</evidence>
<dbReference type="Pfam" id="PF02789">
    <property type="entry name" value="Peptidase_M17_N"/>
    <property type="match status" value="1"/>
</dbReference>
<dbReference type="EC" id="3.4.11.1" evidence="9"/>
<dbReference type="GO" id="GO:0006508">
    <property type="term" value="P:proteolysis"/>
    <property type="evidence" value="ECO:0007669"/>
    <property type="project" value="UniProtKB-KW"/>
</dbReference>
<dbReference type="FunFam" id="3.40.630.10:FF:000004">
    <property type="entry name" value="Probable cytosol aminopeptidase"/>
    <property type="match status" value="1"/>
</dbReference>
<evidence type="ECO:0000313" key="11">
    <source>
        <dbReference type="EMBL" id="BET44564.1"/>
    </source>
</evidence>
<keyword evidence="6 9" id="KW-0479">Metal-binding</keyword>
<feature type="binding site" evidence="9">
    <location>
        <position position="274"/>
    </location>
    <ligand>
        <name>Mn(2+)</name>
        <dbReference type="ChEBI" id="CHEBI:29035"/>
        <label>2</label>
    </ligand>
</feature>
<sequence length="501" mass="55978">MKFSIDINKLETLKSDCIVIGVFESNILSKTAEKINHITNNYITNILNHGDINGKIHQCLMLYNIPHIASQRILLVGCGKKNELDEYQYNNIIDTVIKTLIKTNIQESSFFLTEFDVNNKNIYWKIRYIIENIHNNTYIFEKLKKKKNKKIHQLQHINFCINSDDDIKKAKLAIKHGIAITIGIKESKDLANLPPNICNPIYIATCAKKLANSYNNINTIILNEKELKLLKMNAYLAVGQGSKNESLMSIIEYKGDQNISAKPIVLIGKGLTFDSGGISIKSANNMEEMKFDMCGAATVYGIMHFLAYLQLPIHVISILACAENMPGGNAYRPGDILTTMSGKTVEIINTDAEGRLVLCDVLTYVDRFNPDIVIDVATLTGACVIALGKHYSGLLSNNDQLAEEIIHASIETGDKAWRLPLDKKFYKQLKSTVADISHVGGRDAGTITAGCFLEIFANKYHWAHLDIAGTAWDTGNKKYATGRPLTLLAQFLLNRTKLIYT</sequence>
<gene>
    <name evidence="9 11" type="primary">pepA</name>
    <name evidence="11" type="ORF">ACHINZ_2360</name>
</gene>
<feature type="active site" evidence="9">
    <location>
        <position position="355"/>
    </location>
</feature>
<proteinExistence type="inferred from homology"/>
<name>A0AAT9G4D0_9ENTR</name>
<dbReference type="PANTHER" id="PTHR11963">
    <property type="entry name" value="LEUCINE AMINOPEPTIDASE-RELATED"/>
    <property type="match status" value="1"/>
</dbReference>
<comment type="subcellular location">
    <subcellularLocation>
        <location evidence="9">Cytoplasm</location>
    </subcellularLocation>
</comment>
<dbReference type="PANTHER" id="PTHR11963:SF23">
    <property type="entry name" value="CYTOSOL AMINOPEPTIDASE"/>
    <property type="match status" value="1"/>
</dbReference>
<feature type="binding site" evidence="9">
    <location>
        <position position="353"/>
    </location>
    <ligand>
        <name>Mn(2+)</name>
        <dbReference type="ChEBI" id="CHEBI:29035"/>
        <label>2</label>
    </ligand>
</feature>
<dbReference type="EMBL" id="AP028961">
    <property type="protein sequence ID" value="BET44564.1"/>
    <property type="molecule type" value="Genomic_DNA"/>
</dbReference>
<dbReference type="GO" id="GO:0070006">
    <property type="term" value="F:metalloaminopeptidase activity"/>
    <property type="evidence" value="ECO:0007669"/>
    <property type="project" value="InterPro"/>
</dbReference>
<keyword evidence="8 9" id="KW-0464">Manganese</keyword>
<dbReference type="PROSITE" id="PS00631">
    <property type="entry name" value="CYTOSOL_AP"/>
    <property type="match status" value="1"/>
</dbReference>
<dbReference type="HAMAP" id="MF_00181">
    <property type="entry name" value="Cytosol_peptidase_M17"/>
    <property type="match status" value="1"/>
</dbReference>
<dbReference type="Gene3D" id="3.40.220.10">
    <property type="entry name" value="Leucine Aminopeptidase, subunit E, domain 1"/>
    <property type="match status" value="1"/>
</dbReference>
<accession>A0AAT9G4D0</accession>
<dbReference type="CDD" id="cd00433">
    <property type="entry name" value="Peptidase_M17"/>
    <property type="match status" value="1"/>
</dbReference>
<feature type="binding site" evidence="9">
    <location>
        <position position="274"/>
    </location>
    <ligand>
        <name>Mn(2+)</name>
        <dbReference type="ChEBI" id="CHEBI:29035"/>
        <label>1</label>
    </ligand>
</feature>
<dbReference type="Gene3D" id="3.40.630.10">
    <property type="entry name" value="Zn peptidases"/>
    <property type="match status" value="1"/>
</dbReference>
<dbReference type="NCBIfam" id="NF002074">
    <property type="entry name" value="PRK00913.1-4"/>
    <property type="match status" value="1"/>
</dbReference>
<comment type="similarity">
    <text evidence="3 9">Belongs to the peptidase M17 family.</text>
</comment>
<keyword evidence="4 9" id="KW-0031">Aminopeptidase</keyword>
<dbReference type="InterPro" id="IPR043472">
    <property type="entry name" value="Macro_dom-like"/>
</dbReference>
<dbReference type="Pfam" id="PF00883">
    <property type="entry name" value="Peptidase_M17"/>
    <property type="match status" value="1"/>
</dbReference>
<evidence type="ECO:0000256" key="5">
    <source>
        <dbReference type="ARBA" id="ARBA00022670"/>
    </source>
</evidence>
<dbReference type="EC" id="3.4.11.10" evidence="9"/>
<evidence type="ECO:0000256" key="6">
    <source>
        <dbReference type="ARBA" id="ARBA00022723"/>
    </source>
</evidence>
<dbReference type="AlphaFoldDB" id="A0AAT9G4D0"/>
<feature type="binding site" evidence="9">
    <location>
        <position position="292"/>
    </location>
    <ligand>
        <name>Mn(2+)</name>
        <dbReference type="ChEBI" id="CHEBI:29035"/>
        <label>2</label>
    </ligand>
</feature>
<evidence type="ECO:0000256" key="1">
    <source>
        <dbReference type="ARBA" id="ARBA00000135"/>
    </source>
</evidence>
<evidence type="ECO:0000256" key="9">
    <source>
        <dbReference type="HAMAP-Rule" id="MF_00181"/>
    </source>
</evidence>
<evidence type="ECO:0000259" key="10">
    <source>
        <dbReference type="PROSITE" id="PS00631"/>
    </source>
</evidence>
<keyword evidence="7 9" id="KW-0378">Hydrolase</keyword>
<feature type="binding site" evidence="9">
    <location>
        <position position="353"/>
    </location>
    <ligand>
        <name>Mn(2+)</name>
        <dbReference type="ChEBI" id="CHEBI:29035"/>
        <label>1</label>
    </ligand>
</feature>
<feature type="binding site" evidence="9">
    <location>
        <position position="269"/>
    </location>
    <ligand>
        <name>Mn(2+)</name>
        <dbReference type="ChEBI" id="CHEBI:29035"/>
        <label>2</label>
    </ligand>
</feature>
<dbReference type="InterPro" id="IPR000819">
    <property type="entry name" value="Peptidase_M17_C"/>
</dbReference>
<reference evidence="11" key="2">
    <citation type="submission" date="2023-10" db="EMBL/GenBank/DDBJ databases">
        <authorList>
            <person name="Koga R."/>
            <person name="Fukatsu T."/>
        </authorList>
    </citation>
    <scope>NUCLEOTIDE SEQUENCE</scope>
    <source>
        <strain evidence="11">Kw-01</strain>
    </source>
</reference>
<evidence type="ECO:0000256" key="7">
    <source>
        <dbReference type="ARBA" id="ARBA00022801"/>
    </source>
</evidence>
<dbReference type="InterPro" id="IPR011356">
    <property type="entry name" value="Leucine_aapep/pepB"/>
</dbReference>
<feature type="binding site" evidence="9">
    <location>
        <position position="351"/>
    </location>
    <ligand>
        <name>Mn(2+)</name>
        <dbReference type="ChEBI" id="CHEBI:29035"/>
        <label>1</label>
    </ligand>
</feature>
<dbReference type="InterPro" id="IPR023042">
    <property type="entry name" value="Peptidase_M17_leu_NH2_pept"/>
</dbReference>
<dbReference type="PRINTS" id="PR00481">
    <property type="entry name" value="LAMNOPPTDASE"/>
</dbReference>
<evidence type="ECO:0000256" key="4">
    <source>
        <dbReference type="ARBA" id="ARBA00022438"/>
    </source>
</evidence>
<dbReference type="GO" id="GO:0030145">
    <property type="term" value="F:manganese ion binding"/>
    <property type="evidence" value="ECO:0007669"/>
    <property type="project" value="UniProtKB-UniRule"/>
</dbReference>
<feature type="domain" description="Cytosol aminopeptidase" evidence="10">
    <location>
        <begin position="349"/>
        <end position="356"/>
    </location>
</feature>
<dbReference type="SUPFAM" id="SSF53187">
    <property type="entry name" value="Zn-dependent exopeptidases"/>
    <property type="match status" value="1"/>
</dbReference>
<dbReference type="SUPFAM" id="SSF52949">
    <property type="entry name" value="Macro domain-like"/>
    <property type="match status" value="1"/>
</dbReference>
<evidence type="ECO:0000256" key="3">
    <source>
        <dbReference type="ARBA" id="ARBA00009528"/>
    </source>
</evidence>
<comment type="function">
    <text evidence="9">Presumably involved in the processing and regular turnover of intracellular proteins. Catalyzes the removal of unsubstituted N-terminal amino acids from various peptides.</text>
</comment>
<comment type="catalytic activity">
    <reaction evidence="2 9">
        <text>Release of an N-terminal amino acid, preferentially leucine, but not glutamic or aspartic acids.</text>
        <dbReference type="EC" id="3.4.11.10"/>
    </reaction>
</comment>
<keyword evidence="9" id="KW-0963">Cytoplasm</keyword>
<protein>
    <recommendedName>
        <fullName evidence="9">Probable cytosol aminopeptidase</fullName>
        <ecNumber evidence="9">3.4.11.1</ecNumber>
    </recommendedName>
    <alternativeName>
        <fullName evidence="9">Leucine aminopeptidase</fullName>
        <shortName evidence="9">LAP</shortName>
        <ecNumber evidence="9">3.4.11.10</ecNumber>
    </alternativeName>
    <alternativeName>
        <fullName evidence="9">Leucyl aminopeptidase</fullName>
    </alternativeName>
</protein>
<feature type="active site" evidence="9">
    <location>
        <position position="281"/>
    </location>
</feature>
<dbReference type="InterPro" id="IPR008283">
    <property type="entry name" value="Peptidase_M17_N"/>
</dbReference>